<feature type="transmembrane region" description="Helical" evidence="5">
    <location>
        <begin position="229"/>
        <end position="251"/>
    </location>
</feature>
<dbReference type="InterPro" id="IPR047817">
    <property type="entry name" value="ABC2_TM_bact-type"/>
</dbReference>
<feature type="transmembrane region" description="Helical" evidence="5">
    <location>
        <begin position="173"/>
        <end position="191"/>
    </location>
</feature>
<dbReference type="GO" id="GO:0140359">
    <property type="term" value="F:ABC-type transporter activity"/>
    <property type="evidence" value="ECO:0007669"/>
    <property type="project" value="InterPro"/>
</dbReference>
<evidence type="ECO:0000256" key="2">
    <source>
        <dbReference type="ARBA" id="ARBA00022692"/>
    </source>
</evidence>
<evidence type="ECO:0000256" key="1">
    <source>
        <dbReference type="ARBA" id="ARBA00004141"/>
    </source>
</evidence>
<dbReference type="PANTHER" id="PTHR43229">
    <property type="entry name" value="NODULATION PROTEIN J"/>
    <property type="match status" value="1"/>
</dbReference>
<evidence type="ECO:0000256" key="3">
    <source>
        <dbReference type="ARBA" id="ARBA00022989"/>
    </source>
</evidence>
<dbReference type="InterPro" id="IPR000412">
    <property type="entry name" value="ABC_2_transport"/>
</dbReference>
<evidence type="ECO:0000259" key="6">
    <source>
        <dbReference type="PROSITE" id="PS51012"/>
    </source>
</evidence>
<keyword evidence="3 5" id="KW-1133">Transmembrane helix</keyword>
<feature type="transmembrane region" description="Helical" evidence="5">
    <location>
        <begin position="105"/>
        <end position="131"/>
    </location>
</feature>
<dbReference type="RefSeq" id="WP_101729465.1">
    <property type="nucleotide sequence ID" value="NZ_JAGTPX020000037.1"/>
</dbReference>
<keyword evidence="2 5" id="KW-0812">Transmembrane</keyword>
<comment type="subcellular location">
    <subcellularLocation>
        <location evidence="5">Cell membrane</location>
        <topology evidence="5">Multi-pass membrane protein</topology>
    </subcellularLocation>
    <subcellularLocation>
        <location evidence="1">Membrane</location>
        <topology evidence="1">Multi-pass membrane protein</topology>
    </subcellularLocation>
</comment>
<dbReference type="PANTHER" id="PTHR43229:SF2">
    <property type="entry name" value="NODULATION PROTEIN J"/>
    <property type="match status" value="1"/>
</dbReference>
<keyword evidence="5" id="KW-1003">Cell membrane</keyword>
<protein>
    <recommendedName>
        <fullName evidence="5">Transport permease protein</fullName>
    </recommendedName>
</protein>
<dbReference type="InterPro" id="IPR013525">
    <property type="entry name" value="ABC2_TM"/>
</dbReference>
<evidence type="ECO:0000256" key="5">
    <source>
        <dbReference type="RuleBase" id="RU361157"/>
    </source>
</evidence>
<sequence>MKGTTVYWAISDGWAMFQRNWKHIFRNPESIIISIALPVILMLMFVYVFGGAIETSTAYVNYVVPGIIITCLGYGSSTTAMGITQDMTGGLFERLRSMPVHPSSLLVGHVAGSLAKNLISTVIVVIVAFLIGFRPSAGFMDLLAVFGLLILFMLSLSWIAVVCGLLANNVEVASAFTFLPMFLPYVSSAFVPTDTMPTWLQAFSENQPMTPLIESLRGLLIGTPINNSAILSIVWFGSLLILAFITAILIFKRKSVQ</sequence>
<dbReference type="AlphaFoldDB" id="A0A941GME5"/>
<keyword evidence="5" id="KW-0813">Transport</keyword>
<gene>
    <name evidence="7" type="ORF">KD144_22800</name>
</gene>
<dbReference type="InterPro" id="IPR051784">
    <property type="entry name" value="Nod_factor_ABC_transporter"/>
</dbReference>
<accession>A0A941GME5</accession>
<organism evidence="7">
    <name type="scientific">Niallia circulans</name>
    <name type="common">Bacillus circulans</name>
    <dbReference type="NCBI Taxonomy" id="1397"/>
    <lineage>
        <taxon>Bacteria</taxon>
        <taxon>Bacillati</taxon>
        <taxon>Bacillota</taxon>
        <taxon>Bacilli</taxon>
        <taxon>Bacillales</taxon>
        <taxon>Bacillaceae</taxon>
        <taxon>Niallia</taxon>
    </lineage>
</organism>
<dbReference type="Pfam" id="PF01061">
    <property type="entry name" value="ABC2_membrane"/>
    <property type="match status" value="1"/>
</dbReference>
<feature type="transmembrane region" description="Helical" evidence="5">
    <location>
        <begin position="143"/>
        <end position="166"/>
    </location>
</feature>
<dbReference type="EMBL" id="JAGTPX010000038">
    <property type="protein sequence ID" value="MBR8672365.1"/>
    <property type="molecule type" value="Genomic_DNA"/>
</dbReference>
<evidence type="ECO:0000313" key="7">
    <source>
        <dbReference type="EMBL" id="MBR8672365.1"/>
    </source>
</evidence>
<feature type="domain" description="ABC transmembrane type-2" evidence="6">
    <location>
        <begin position="29"/>
        <end position="254"/>
    </location>
</feature>
<comment type="caution">
    <text evidence="7">The sequence shown here is derived from an EMBL/GenBank/DDBJ whole genome shotgun (WGS) entry which is preliminary data.</text>
</comment>
<name>A0A941GME5_NIACI</name>
<feature type="transmembrane region" description="Helical" evidence="5">
    <location>
        <begin position="62"/>
        <end position="84"/>
    </location>
</feature>
<evidence type="ECO:0000256" key="4">
    <source>
        <dbReference type="ARBA" id="ARBA00023136"/>
    </source>
</evidence>
<reference evidence="7" key="1">
    <citation type="submission" date="2021-04" db="EMBL/GenBank/DDBJ databases">
        <title>Genomic analysis of electroactive and textile dye degrading Bacillus circulans strain: DC10 isolated from constructed wetland-microbial fuel cells treating textile dye wastewaters.</title>
        <authorList>
            <person name="Patel D.U."/>
            <person name="Desai C.R."/>
        </authorList>
    </citation>
    <scope>NUCLEOTIDE SEQUENCE</scope>
    <source>
        <strain evidence="7">DC10</strain>
    </source>
</reference>
<keyword evidence="4 5" id="KW-0472">Membrane</keyword>
<feature type="transmembrane region" description="Helical" evidence="5">
    <location>
        <begin position="31"/>
        <end position="50"/>
    </location>
</feature>
<dbReference type="PROSITE" id="PS51012">
    <property type="entry name" value="ABC_TM2"/>
    <property type="match status" value="1"/>
</dbReference>
<proteinExistence type="inferred from homology"/>
<comment type="similarity">
    <text evidence="5">Belongs to the ABC-2 integral membrane protein family.</text>
</comment>
<dbReference type="PIRSF" id="PIRSF006648">
    <property type="entry name" value="DrrB"/>
    <property type="match status" value="1"/>
</dbReference>
<dbReference type="GO" id="GO:0043190">
    <property type="term" value="C:ATP-binding cassette (ABC) transporter complex"/>
    <property type="evidence" value="ECO:0007669"/>
    <property type="project" value="InterPro"/>
</dbReference>